<accession>A0ABP8UWQ9</accession>
<comment type="caution">
    <text evidence="2">The sequence shown here is derived from an EMBL/GenBank/DDBJ whole genome shotgun (WGS) entry which is preliminary data.</text>
</comment>
<keyword evidence="3" id="KW-1185">Reference proteome</keyword>
<proteinExistence type="predicted"/>
<feature type="domain" description="Orc1-like AAA ATPase" evidence="1">
    <location>
        <begin position="9"/>
        <end position="133"/>
    </location>
</feature>
<protein>
    <recommendedName>
        <fullName evidence="1">Orc1-like AAA ATPase domain-containing protein</fullName>
    </recommendedName>
</protein>
<dbReference type="RefSeq" id="WP_345444443.1">
    <property type="nucleotide sequence ID" value="NZ_BAABHK010000034.1"/>
</dbReference>
<name>A0ABP8UWQ9_9ACTN</name>
<evidence type="ECO:0000259" key="1">
    <source>
        <dbReference type="Pfam" id="PF13191"/>
    </source>
</evidence>
<organism evidence="2 3">
    <name type="scientific">Actinoallomurus vinaceus</name>
    <dbReference type="NCBI Taxonomy" id="1080074"/>
    <lineage>
        <taxon>Bacteria</taxon>
        <taxon>Bacillati</taxon>
        <taxon>Actinomycetota</taxon>
        <taxon>Actinomycetes</taxon>
        <taxon>Streptosporangiales</taxon>
        <taxon>Thermomonosporaceae</taxon>
        <taxon>Actinoallomurus</taxon>
    </lineage>
</organism>
<dbReference type="EMBL" id="BAABHK010000034">
    <property type="protein sequence ID" value="GAA4640617.1"/>
    <property type="molecule type" value="Genomic_DNA"/>
</dbReference>
<dbReference type="Proteomes" id="UP001501442">
    <property type="component" value="Unassembled WGS sequence"/>
</dbReference>
<gene>
    <name evidence="2" type="ORF">GCM10023196_106870</name>
</gene>
<dbReference type="Pfam" id="PF13191">
    <property type="entry name" value="AAA_16"/>
    <property type="match status" value="1"/>
</dbReference>
<dbReference type="InterPro" id="IPR041664">
    <property type="entry name" value="AAA_16"/>
</dbReference>
<evidence type="ECO:0000313" key="3">
    <source>
        <dbReference type="Proteomes" id="UP001501442"/>
    </source>
</evidence>
<evidence type="ECO:0000313" key="2">
    <source>
        <dbReference type="EMBL" id="GAA4640617.1"/>
    </source>
</evidence>
<sequence length="181" mass="19023">MQTSARDVLVGRQAETRRLDELLGAARAGRGDALVLRGEAGIGKSALLAHARRAATGFRVIDASGSEFEMDLPFATLHRLCVPVLAHLDDLPGRRREALEIAFGLATGTPDPFRVGLAALELLAAAARERPLLCLPTRCEAGSPSSGGATATARCSCCGPPSGCPRWTPKGHASVSSTRWR</sequence>
<reference evidence="3" key="1">
    <citation type="journal article" date="2019" name="Int. J. Syst. Evol. Microbiol.">
        <title>The Global Catalogue of Microorganisms (GCM) 10K type strain sequencing project: providing services to taxonomists for standard genome sequencing and annotation.</title>
        <authorList>
            <consortium name="The Broad Institute Genomics Platform"/>
            <consortium name="The Broad Institute Genome Sequencing Center for Infectious Disease"/>
            <person name="Wu L."/>
            <person name="Ma J."/>
        </authorList>
    </citation>
    <scope>NUCLEOTIDE SEQUENCE [LARGE SCALE GENOMIC DNA]</scope>
    <source>
        <strain evidence="3">JCM 17939</strain>
    </source>
</reference>